<accession>A0AAJ1Y753</accession>
<evidence type="ECO:0000313" key="2">
    <source>
        <dbReference type="Proteomes" id="UP001224622"/>
    </source>
</evidence>
<reference evidence="1" key="1">
    <citation type="submission" date="2023-08" db="EMBL/GenBank/DDBJ databases">
        <title>The Comparative Genomic Analysis of Yersiniaceae from Polar Regions.</title>
        <authorList>
            <person name="Goncharov A."/>
            <person name="Aslanov B."/>
            <person name="Kolodzhieva V."/>
            <person name="Azarov D."/>
            <person name="Mochov A."/>
            <person name="Lebedeva E."/>
        </authorList>
    </citation>
    <scope>NUCLEOTIDE SEQUENCE</scope>
    <source>
        <strain evidence="1">Vf</strain>
    </source>
</reference>
<name>A0AAJ1Y753_SERFO</name>
<sequence>MKLEKRIGKMQHSEWVIRNALYWVTTHSRWKIDEGEFDWIITFDTFTDECQFEFARLLNDYQLREILYKQTGHVRASIIDRVLINIDARLAE</sequence>
<dbReference type="EMBL" id="JAVIGA010000001">
    <property type="protein sequence ID" value="MDQ9125226.1"/>
    <property type="molecule type" value="Genomic_DNA"/>
</dbReference>
<proteinExistence type="predicted"/>
<dbReference type="InterPro" id="IPR023974">
    <property type="entry name" value="HxsD"/>
</dbReference>
<gene>
    <name evidence="1" type="primary">hxsD</name>
    <name evidence="1" type="ORF">RDT67_02150</name>
</gene>
<comment type="caution">
    <text evidence="1">The sequence shown here is derived from an EMBL/GenBank/DDBJ whole genome shotgun (WGS) entry which is preliminary data.</text>
</comment>
<dbReference type="Proteomes" id="UP001224622">
    <property type="component" value="Unassembled WGS sequence"/>
</dbReference>
<evidence type="ECO:0000313" key="1">
    <source>
        <dbReference type="EMBL" id="MDQ9125226.1"/>
    </source>
</evidence>
<dbReference type="AlphaFoldDB" id="A0AAJ1Y753"/>
<dbReference type="NCBIfam" id="TIGR03976">
    <property type="entry name" value="chp_LLNDYxLRE"/>
    <property type="match status" value="1"/>
</dbReference>
<organism evidence="1 2">
    <name type="scientific">Serratia fonticola</name>
    <dbReference type="NCBI Taxonomy" id="47917"/>
    <lineage>
        <taxon>Bacteria</taxon>
        <taxon>Pseudomonadati</taxon>
        <taxon>Pseudomonadota</taxon>
        <taxon>Gammaproteobacteria</taxon>
        <taxon>Enterobacterales</taxon>
        <taxon>Yersiniaceae</taxon>
        <taxon>Serratia</taxon>
    </lineage>
</organism>
<dbReference type="RefSeq" id="WP_309046583.1">
    <property type="nucleotide sequence ID" value="NZ_JAVIGA010000001.1"/>
</dbReference>
<protein>
    <submittedName>
        <fullName evidence="1">His-Xaa-Ser system protein HxsD</fullName>
    </submittedName>
</protein>